<name>A0A9P4JGP1_9PLEO</name>
<evidence type="ECO:0008006" key="4">
    <source>
        <dbReference type="Google" id="ProtNLM"/>
    </source>
</evidence>
<reference evidence="2" key="1">
    <citation type="journal article" date="2020" name="Stud. Mycol.">
        <title>101 Dothideomycetes genomes: a test case for predicting lifestyles and emergence of pathogens.</title>
        <authorList>
            <person name="Haridas S."/>
            <person name="Albert R."/>
            <person name="Binder M."/>
            <person name="Bloem J."/>
            <person name="Labutti K."/>
            <person name="Salamov A."/>
            <person name="Andreopoulos B."/>
            <person name="Baker S."/>
            <person name="Barry K."/>
            <person name="Bills G."/>
            <person name="Bluhm B."/>
            <person name="Cannon C."/>
            <person name="Castanera R."/>
            <person name="Culley D."/>
            <person name="Daum C."/>
            <person name="Ezra D."/>
            <person name="Gonzalez J."/>
            <person name="Henrissat B."/>
            <person name="Kuo A."/>
            <person name="Liang C."/>
            <person name="Lipzen A."/>
            <person name="Lutzoni F."/>
            <person name="Magnuson J."/>
            <person name="Mondo S."/>
            <person name="Nolan M."/>
            <person name="Ohm R."/>
            <person name="Pangilinan J."/>
            <person name="Park H.-J."/>
            <person name="Ramirez L."/>
            <person name="Alfaro M."/>
            <person name="Sun H."/>
            <person name="Tritt A."/>
            <person name="Yoshinaga Y."/>
            <person name="Zwiers L.-H."/>
            <person name="Turgeon B."/>
            <person name="Goodwin S."/>
            <person name="Spatafora J."/>
            <person name="Crous P."/>
            <person name="Grigoriev I."/>
        </authorList>
    </citation>
    <scope>NUCLEOTIDE SEQUENCE</scope>
    <source>
        <strain evidence="2">ATCC 74209</strain>
    </source>
</reference>
<dbReference type="SUPFAM" id="SSF54518">
    <property type="entry name" value="Tubby C-terminal domain-like"/>
    <property type="match status" value="1"/>
</dbReference>
<comment type="caution">
    <text evidence="2">The sequence shown here is derived from an EMBL/GenBank/DDBJ whole genome shotgun (WGS) entry which is preliminary data.</text>
</comment>
<sequence>MAPSSTSPQPVGIFPQFISTKPETIIFTNPICLANGTPILHIEANSVYSRTYKKKMYDAEGRHLCNLVKSNLHGFTPLIIEDPQGKTVTEVKSGYKLFGSKFTATFTGLNGKVTTLSMKGNAHESHAEIKDETQGGIIVAQIVRETQKMFSKTVTYTMQVPPGVDMALMVAVALAWTGRMSVWT</sequence>
<keyword evidence="3" id="KW-1185">Reference proteome</keyword>
<gene>
    <name evidence="2" type="ORF">GQ43DRAFT_443055</name>
</gene>
<dbReference type="OrthoDB" id="97518at2759"/>
<dbReference type="AlphaFoldDB" id="A0A9P4JGP1"/>
<dbReference type="Pfam" id="PF04525">
    <property type="entry name" value="LOR"/>
    <property type="match status" value="1"/>
</dbReference>
<dbReference type="InterPro" id="IPR007612">
    <property type="entry name" value="LOR"/>
</dbReference>
<protein>
    <recommendedName>
        <fullName evidence="4">Tubby C-terminal-like domain-containing protein</fullName>
    </recommendedName>
</protein>
<dbReference type="Proteomes" id="UP000799536">
    <property type="component" value="Unassembled WGS sequence"/>
</dbReference>
<evidence type="ECO:0000256" key="1">
    <source>
        <dbReference type="ARBA" id="ARBA00005437"/>
    </source>
</evidence>
<evidence type="ECO:0000313" key="3">
    <source>
        <dbReference type="Proteomes" id="UP000799536"/>
    </source>
</evidence>
<dbReference type="InterPro" id="IPR025659">
    <property type="entry name" value="Tubby-like_C"/>
</dbReference>
<organism evidence="2 3">
    <name type="scientific">Delitschia confertaspora ATCC 74209</name>
    <dbReference type="NCBI Taxonomy" id="1513339"/>
    <lineage>
        <taxon>Eukaryota</taxon>
        <taxon>Fungi</taxon>
        <taxon>Dikarya</taxon>
        <taxon>Ascomycota</taxon>
        <taxon>Pezizomycotina</taxon>
        <taxon>Dothideomycetes</taxon>
        <taxon>Pleosporomycetidae</taxon>
        <taxon>Pleosporales</taxon>
        <taxon>Delitschiaceae</taxon>
        <taxon>Delitschia</taxon>
    </lineage>
</organism>
<dbReference type="EMBL" id="ML994119">
    <property type="protein sequence ID" value="KAF2198765.1"/>
    <property type="molecule type" value="Genomic_DNA"/>
</dbReference>
<proteinExistence type="inferred from homology"/>
<accession>A0A9P4JGP1</accession>
<dbReference type="InterPro" id="IPR038595">
    <property type="entry name" value="LOR_sf"/>
</dbReference>
<evidence type="ECO:0000313" key="2">
    <source>
        <dbReference type="EMBL" id="KAF2198765.1"/>
    </source>
</evidence>
<comment type="similarity">
    <text evidence="1">Belongs to the LOR family.</text>
</comment>
<dbReference type="Gene3D" id="2.40.160.200">
    <property type="entry name" value="LURP1-related"/>
    <property type="match status" value="1"/>
</dbReference>